<evidence type="ECO:0000256" key="4">
    <source>
        <dbReference type="ARBA" id="ARBA00022777"/>
    </source>
</evidence>
<dbReference type="InterPro" id="IPR000850">
    <property type="entry name" value="Adenylat/UMP-CMP_kin"/>
</dbReference>
<dbReference type="PROSITE" id="PS00113">
    <property type="entry name" value="ADENYLATE_KINASE"/>
    <property type="match status" value="1"/>
</dbReference>
<comment type="subcellular location">
    <subcellularLocation>
        <location evidence="5 7">Cytoplasm</location>
    </subcellularLocation>
</comment>
<dbReference type="PANTHER" id="PTHR23359">
    <property type="entry name" value="NUCLEOTIDE KINASE"/>
    <property type="match status" value="1"/>
</dbReference>
<dbReference type="GO" id="GO:0044209">
    <property type="term" value="P:AMP salvage"/>
    <property type="evidence" value="ECO:0007669"/>
    <property type="project" value="UniProtKB-UniRule"/>
</dbReference>
<gene>
    <name evidence="5" type="primary">adk</name>
    <name evidence="9" type="ordered locus">STHERM_c08790</name>
</gene>
<keyword evidence="3 5" id="KW-0547">Nucleotide-binding</keyword>
<dbReference type="Gene3D" id="3.40.50.300">
    <property type="entry name" value="P-loop containing nucleotide triphosphate hydrolases"/>
    <property type="match status" value="1"/>
</dbReference>
<accession>E0RS39</accession>
<evidence type="ECO:0000256" key="6">
    <source>
        <dbReference type="RuleBase" id="RU003330"/>
    </source>
</evidence>
<evidence type="ECO:0000313" key="10">
    <source>
        <dbReference type="Proteomes" id="UP000001296"/>
    </source>
</evidence>
<dbReference type="GO" id="GO:0004017">
    <property type="term" value="F:AMP kinase activity"/>
    <property type="evidence" value="ECO:0007669"/>
    <property type="project" value="UniProtKB-UniRule"/>
</dbReference>
<dbReference type="FunFam" id="3.40.50.300:FF:000106">
    <property type="entry name" value="Adenylate kinase mitochondrial"/>
    <property type="match status" value="1"/>
</dbReference>
<comment type="caution">
    <text evidence="5">Lacks conserved residue(s) required for the propagation of feature annotation.</text>
</comment>
<dbReference type="Pfam" id="PF00406">
    <property type="entry name" value="ADK"/>
    <property type="match status" value="1"/>
</dbReference>
<organism evidence="9 10">
    <name type="scientific">Winmispira thermophila (strain ATCC 49972 / DSM 6192 / RI 19.B1)</name>
    <name type="common">Spirochaeta thermophila</name>
    <dbReference type="NCBI Taxonomy" id="665571"/>
    <lineage>
        <taxon>Bacteria</taxon>
        <taxon>Pseudomonadati</taxon>
        <taxon>Spirochaetota</taxon>
        <taxon>Spirochaetia</taxon>
        <taxon>Winmispirales</taxon>
        <taxon>Winmispiraceae</taxon>
        <taxon>Winmispira</taxon>
    </lineage>
</organism>
<feature type="binding site" evidence="5">
    <location>
        <position position="33"/>
    </location>
    <ligand>
        <name>AMP</name>
        <dbReference type="ChEBI" id="CHEBI:456215"/>
    </ligand>
</feature>
<dbReference type="SUPFAM" id="SSF52540">
    <property type="entry name" value="P-loop containing nucleoside triphosphate hydrolases"/>
    <property type="match status" value="1"/>
</dbReference>
<dbReference type="InterPro" id="IPR027417">
    <property type="entry name" value="P-loop_NTPase"/>
</dbReference>
<dbReference type="HOGENOM" id="CLU_032354_1_2_12"/>
<dbReference type="Proteomes" id="UP000001296">
    <property type="component" value="Chromosome"/>
</dbReference>
<dbReference type="InterPro" id="IPR007862">
    <property type="entry name" value="Adenylate_kinase_lid-dom"/>
</dbReference>
<comment type="subunit">
    <text evidence="5 7">Monomer.</text>
</comment>
<evidence type="ECO:0000256" key="1">
    <source>
        <dbReference type="ARBA" id="ARBA00022679"/>
    </source>
</evidence>
<reference key="1">
    <citation type="submission" date="2009-08" db="EMBL/GenBank/DDBJ databases">
        <title>The genome sequence of Spirochaeta thermophila DSM6192.</title>
        <authorList>
            <person name="Angelov A."/>
            <person name="Mientus M."/>
            <person name="Wittenberg S."/>
            <person name="Lehmann R."/>
            <person name="Liesegang H."/>
            <person name="Daniel R."/>
            <person name="Liebl W."/>
        </authorList>
    </citation>
    <scope>NUCLEOTIDE SEQUENCE</scope>
    <source>
        <strain>DSM 6192</strain>
    </source>
</reference>
<proteinExistence type="inferred from homology"/>
<protein>
    <recommendedName>
        <fullName evidence="5 7">Adenylate kinase</fullName>
        <shortName evidence="5">AK</shortName>
        <ecNumber evidence="5 7">2.7.4.3</ecNumber>
    </recommendedName>
    <alternativeName>
        <fullName evidence="5">ATP-AMP transphosphorylase</fullName>
    </alternativeName>
    <alternativeName>
        <fullName evidence="5">ATP:AMP phosphotransferase</fullName>
    </alternativeName>
    <alternativeName>
        <fullName evidence="5">Adenylate monophosphate kinase</fullName>
    </alternativeName>
</protein>
<dbReference type="PaxDb" id="665571-STHERM_c08790"/>
<dbReference type="GO" id="GO:0005524">
    <property type="term" value="F:ATP binding"/>
    <property type="evidence" value="ECO:0007669"/>
    <property type="project" value="UniProtKB-UniRule"/>
</dbReference>
<evidence type="ECO:0000259" key="8">
    <source>
        <dbReference type="Pfam" id="PF05191"/>
    </source>
</evidence>
<evidence type="ECO:0000313" key="9">
    <source>
        <dbReference type="EMBL" id="ADN01826.1"/>
    </source>
</evidence>
<dbReference type="NCBIfam" id="NF001380">
    <property type="entry name" value="PRK00279.1-2"/>
    <property type="match status" value="1"/>
</dbReference>
<dbReference type="NCBIfam" id="TIGR01351">
    <property type="entry name" value="adk"/>
    <property type="match status" value="1"/>
</dbReference>
<feature type="domain" description="Adenylate kinase active site lid" evidence="8">
    <location>
        <begin position="124"/>
        <end position="159"/>
    </location>
</feature>
<keyword evidence="2 5" id="KW-0545">Nucleotide biosynthesis</keyword>
<dbReference type="EC" id="2.7.4.3" evidence="5 7"/>
<feature type="binding site" evidence="5">
    <location>
        <position position="94"/>
    </location>
    <ligand>
        <name>AMP</name>
        <dbReference type="ChEBI" id="CHEBI:456215"/>
    </ligand>
</feature>
<dbReference type="eggNOG" id="COG0563">
    <property type="taxonomic scope" value="Bacteria"/>
</dbReference>
<feature type="binding site" evidence="5">
    <location>
        <position position="168"/>
    </location>
    <ligand>
        <name>AMP</name>
        <dbReference type="ChEBI" id="CHEBI:456215"/>
    </ligand>
</feature>
<feature type="region of interest" description="LID" evidence="5">
    <location>
        <begin position="123"/>
        <end position="160"/>
    </location>
</feature>
<feature type="binding site" evidence="5">
    <location>
        <position position="196"/>
    </location>
    <ligand>
        <name>ATP</name>
        <dbReference type="ChEBI" id="CHEBI:30616"/>
    </ligand>
</feature>
<keyword evidence="1 5" id="KW-0808">Transferase</keyword>
<keyword evidence="5 7" id="KW-0067">ATP-binding</keyword>
<dbReference type="NCBIfam" id="NF001381">
    <property type="entry name" value="PRK00279.1-3"/>
    <property type="match status" value="1"/>
</dbReference>
<dbReference type="CDD" id="cd01428">
    <property type="entry name" value="ADK"/>
    <property type="match status" value="1"/>
</dbReference>
<dbReference type="Pfam" id="PF05191">
    <property type="entry name" value="ADK_lid"/>
    <property type="match status" value="1"/>
</dbReference>
<keyword evidence="4 5" id="KW-0418">Kinase</keyword>
<keyword evidence="5" id="KW-0963">Cytoplasm</keyword>
<feature type="region of interest" description="NMP" evidence="5">
    <location>
        <begin position="32"/>
        <end position="61"/>
    </location>
</feature>
<comment type="function">
    <text evidence="5">Catalyzes the reversible transfer of the terminal phosphate group between ATP and AMP. Plays an important role in cellular energy homeostasis and in adenine nucleotide metabolism.</text>
</comment>
<dbReference type="PRINTS" id="PR00094">
    <property type="entry name" value="ADENYLTKNASE"/>
</dbReference>
<dbReference type="EMBL" id="CP001698">
    <property type="protein sequence ID" value="ADN01826.1"/>
    <property type="molecule type" value="Genomic_DNA"/>
</dbReference>
<dbReference type="AlphaFoldDB" id="E0RS39"/>
<feature type="binding site" evidence="5">
    <location>
        <position position="38"/>
    </location>
    <ligand>
        <name>AMP</name>
        <dbReference type="ChEBI" id="CHEBI:456215"/>
    </ligand>
</feature>
<name>E0RS39_WINT6</name>
<feature type="binding site" evidence="5">
    <location>
        <begin position="87"/>
        <end position="90"/>
    </location>
    <ligand>
        <name>AMP</name>
        <dbReference type="ChEBI" id="CHEBI:456215"/>
    </ligand>
</feature>
<evidence type="ECO:0000256" key="5">
    <source>
        <dbReference type="HAMAP-Rule" id="MF_00235"/>
    </source>
</evidence>
<dbReference type="InterPro" id="IPR033690">
    <property type="entry name" value="Adenylat_kinase_CS"/>
</dbReference>
<sequence>MLMRLVFLGPPGAGKGTVAAVLKDRLGIPHISTGDLFRDAVSRKTDLGREVEGILARGELVPDELTVALVRERLKAPDAGNGYILDGFPRTIAQAEALEAFSPPEKVVNFVIDDEEVVKRLSGRRVCPSTGRVYHVIYNPPKVEGKDDETGEDLVIRPDDRPEAIRHRLEVYRTQTAPLITYYGKKSRLVDIPADRSIEEVVHLVEQAVRGL</sequence>
<comment type="domain">
    <text evidence="5">Consists of three domains, a large central CORE domain and two small peripheral domains, NMPbind and LID, which undergo movements during catalysis. The LID domain closes over the site of phosphoryl transfer upon ATP binding. Assembling and dissambling the active center during each catalytic cycle provides an effective means to prevent ATP hydrolysis.</text>
</comment>
<feature type="binding site" evidence="5">
    <location>
        <position position="157"/>
    </location>
    <ligand>
        <name>AMP</name>
        <dbReference type="ChEBI" id="CHEBI:456215"/>
    </ligand>
</feature>
<comment type="catalytic activity">
    <reaction evidence="5 7">
        <text>AMP + ATP = 2 ADP</text>
        <dbReference type="Rhea" id="RHEA:12973"/>
        <dbReference type="ChEBI" id="CHEBI:30616"/>
        <dbReference type="ChEBI" id="CHEBI:456215"/>
        <dbReference type="ChEBI" id="CHEBI:456216"/>
        <dbReference type="EC" id="2.7.4.3"/>
    </reaction>
</comment>
<evidence type="ECO:0000256" key="7">
    <source>
        <dbReference type="RuleBase" id="RU003331"/>
    </source>
</evidence>
<feature type="binding site" evidence="5">
    <location>
        <position position="124"/>
    </location>
    <ligand>
        <name>ATP</name>
        <dbReference type="ChEBI" id="CHEBI:30616"/>
    </ligand>
</feature>
<evidence type="ECO:0000256" key="3">
    <source>
        <dbReference type="ARBA" id="ARBA00022741"/>
    </source>
</evidence>
<dbReference type="GO" id="GO:0005737">
    <property type="term" value="C:cytoplasm"/>
    <property type="evidence" value="ECO:0007669"/>
    <property type="project" value="UniProtKB-SubCell"/>
</dbReference>
<evidence type="ECO:0000256" key="2">
    <source>
        <dbReference type="ARBA" id="ARBA00022727"/>
    </source>
</evidence>
<feature type="binding site" evidence="5">
    <location>
        <begin position="59"/>
        <end position="61"/>
    </location>
    <ligand>
        <name>AMP</name>
        <dbReference type="ChEBI" id="CHEBI:456215"/>
    </ligand>
</feature>
<comment type="pathway">
    <text evidence="5">Purine metabolism; AMP biosynthesis via salvage pathway; AMP from ADP: step 1/1.</text>
</comment>
<dbReference type="InterPro" id="IPR006259">
    <property type="entry name" value="Adenyl_kin_sub"/>
</dbReference>
<dbReference type="HAMAP" id="MF_00235">
    <property type="entry name" value="Adenylate_kinase_Adk"/>
    <property type="match status" value="1"/>
</dbReference>
<feature type="binding site" evidence="5">
    <location>
        <begin position="12"/>
        <end position="17"/>
    </location>
    <ligand>
        <name>ATP</name>
        <dbReference type="ChEBI" id="CHEBI:30616"/>
    </ligand>
</feature>
<dbReference type="UniPathway" id="UPA00588">
    <property type="reaction ID" value="UER00649"/>
</dbReference>
<feature type="binding site" evidence="5">
    <location>
        <begin position="133"/>
        <end position="134"/>
    </location>
    <ligand>
        <name>ATP</name>
        <dbReference type="ChEBI" id="CHEBI:30616"/>
    </ligand>
</feature>
<dbReference type="KEGG" id="sta:STHERM_c08790"/>
<reference evidence="9 10" key="2">
    <citation type="journal article" date="2010" name="J. Bacteriol.">
        <title>Genome sequence of the polysaccharide-degrading, thermophilic anaerobe Spirochaeta thermophila DSM 6192.</title>
        <authorList>
            <person name="Angelov A."/>
            <person name="Liebl S."/>
            <person name="Ballschmiter M."/>
            <person name="Bomeke M."/>
            <person name="Lehmann R."/>
            <person name="Liesegang H."/>
            <person name="Daniel R."/>
            <person name="Liebl W."/>
        </authorList>
    </citation>
    <scope>NUCLEOTIDE SEQUENCE [LARGE SCALE GENOMIC DNA]</scope>
    <source>
        <strain evidence="10">ATCC 49972 / DSM 6192 / RI 19.B1</strain>
    </source>
</reference>
<comment type="similarity">
    <text evidence="5 6">Belongs to the adenylate kinase family.</text>
</comment>